<dbReference type="Pfam" id="PF03717">
    <property type="entry name" value="PBP_dimer"/>
    <property type="match status" value="1"/>
</dbReference>
<feature type="domain" description="Penicillin-binding protein dimerisation" evidence="5">
    <location>
        <begin position="57"/>
        <end position="210"/>
    </location>
</feature>
<dbReference type="PANTHER" id="PTHR30627:SF24">
    <property type="entry name" value="PENICILLIN-BINDING PROTEIN 4B"/>
    <property type="match status" value="1"/>
</dbReference>
<evidence type="ECO:0000256" key="1">
    <source>
        <dbReference type="ARBA" id="ARBA00004370"/>
    </source>
</evidence>
<feature type="domain" description="Penicillin-binding protein transpeptidase" evidence="4">
    <location>
        <begin position="272"/>
        <end position="573"/>
    </location>
</feature>
<proteinExistence type="inferred from homology"/>
<keyword evidence="3" id="KW-0472">Membrane</keyword>
<dbReference type="Gene3D" id="3.90.1310.10">
    <property type="entry name" value="Penicillin-binding protein 2a (Domain 2)"/>
    <property type="match status" value="1"/>
</dbReference>
<dbReference type="InterPro" id="IPR050515">
    <property type="entry name" value="Beta-lactam/transpept"/>
</dbReference>
<dbReference type="InterPro" id="IPR005311">
    <property type="entry name" value="PBP_dimer"/>
</dbReference>
<sequence length="581" mass="64720">MSKRRLFILLCGFCLCILLFSIRLLWVQMVSVNSLSGKRLTVQSVLQRQQRVILDNSRGQFYDRSGEPLTGKHIHALCVFPAALPLQFSQAERIADILNVKVEEWNRFVAGLKVPSIWKDRNGQEMDLTVQQIERIRTLGIAGIMVVPYTVRYSEPFQASHLIGFLSENPQRIQQQYRAELERGILDPTSRIGAAGLELKLDRLLLGQEPTVLSLHTDANQHVLAGLGTGLTSSHNIHYPLKVMLTIDRTIQQRLEQEVDQYMQSRGLREAAVVLMDADQREVVAMISRPAFNPNAPNMRSGNWANHSIEAAVPGSIYKIVIAAAALEKKVVRPNEVFNCQGTLGRYGFQCWKERGHGPLTFSEAFAQSCNITFAQVAVRLAPNDIIETARKLGVLEGYDVLPEEQSGRVFGSMEDAADPGILVQTAIGQRDVRITPLQAANMVVSLLHRGEVVRPKLVKEIRFHNGSLLKKEPTERLVKEREGISSYTANTILGMMEQVVQHGTGITLKQHPWKLAGKSGTAQLGEHGENGDNEWFIGYGPVPSPRYAMAVMVKDDRGAQGHQGTELFGRIMRVLAEGPF</sequence>
<dbReference type="SUPFAM" id="SSF56601">
    <property type="entry name" value="beta-lactamase/transpeptidase-like"/>
    <property type="match status" value="1"/>
</dbReference>
<gene>
    <name evidence="6" type="ORF">ACFPXP_22455</name>
</gene>
<dbReference type="Pfam" id="PF00905">
    <property type="entry name" value="Transpeptidase"/>
    <property type="match status" value="1"/>
</dbReference>
<evidence type="ECO:0000259" key="4">
    <source>
        <dbReference type="Pfam" id="PF00905"/>
    </source>
</evidence>
<dbReference type="EMBL" id="JBHSQV010000187">
    <property type="protein sequence ID" value="MFC5989177.1"/>
    <property type="molecule type" value="Genomic_DNA"/>
</dbReference>
<evidence type="ECO:0000313" key="7">
    <source>
        <dbReference type="Proteomes" id="UP001596250"/>
    </source>
</evidence>
<protein>
    <submittedName>
        <fullName evidence="6">Peptidoglycan D,D-transpeptidase FtsI family protein</fullName>
    </submittedName>
</protein>
<evidence type="ECO:0000259" key="5">
    <source>
        <dbReference type="Pfam" id="PF03717"/>
    </source>
</evidence>
<evidence type="ECO:0000256" key="2">
    <source>
        <dbReference type="ARBA" id="ARBA00007171"/>
    </source>
</evidence>
<dbReference type="InterPro" id="IPR001460">
    <property type="entry name" value="PCN-bd_Tpept"/>
</dbReference>
<dbReference type="PANTHER" id="PTHR30627">
    <property type="entry name" value="PEPTIDOGLYCAN D,D-TRANSPEPTIDASE"/>
    <property type="match status" value="1"/>
</dbReference>
<dbReference type="Gene3D" id="3.40.710.10">
    <property type="entry name" value="DD-peptidase/beta-lactamase superfamily"/>
    <property type="match status" value="1"/>
</dbReference>
<dbReference type="Proteomes" id="UP001596250">
    <property type="component" value="Unassembled WGS sequence"/>
</dbReference>
<reference evidence="7" key="1">
    <citation type="journal article" date="2019" name="Int. J. Syst. Evol. Microbiol.">
        <title>The Global Catalogue of Microorganisms (GCM) 10K type strain sequencing project: providing services to taxonomists for standard genome sequencing and annotation.</title>
        <authorList>
            <consortium name="The Broad Institute Genomics Platform"/>
            <consortium name="The Broad Institute Genome Sequencing Center for Infectious Disease"/>
            <person name="Wu L."/>
            <person name="Ma J."/>
        </authorList>
    </citation>
    <scope>NUCLEOTIDE SEQUENCE [LARGE SCALE GENOMIC DNA]</scope>
    <source>
        <strain evidence="7">CCM 8749</strain>
    </source>
</reference>
<comment type="caution">
    <text evidence="6">The sequence shown here is derived from an EMBL/GenBank/DDBJ whole genome shotgun (WGS) entry which is preliminary data.</text>
</comment>
<evidence type="ECO:0000256" key="3">
    <source>
        <dbReference type="ARBA" id="ARBA00023136"/>
    </source>
</evidence>
<accession>A0ABW1IVM7</accession>
<dbReference type="InterPro" id="IPR036138">
    <property type="entry name" value="PBP_dimer_sf"/>
</dbReference>
<name>A0ABW1IVM7_9BACL</name>
<dbReference type="SUPFAM" id="SSF56519">
    <property type="entry name" value="Penicillin binding protein dimerisation domain"/>
    <property type="match status" value="1"/>
</dbReference>
<keyword evidence="7" id="KW-1185">Reference proteome</keyword>
<dbReference type="InterPro" id="IPR012338">
    <property type="entry name" value="Beta-lactam/transpept-like"/>
</dbReference>
<dbReference type="RefSeq" id="WP_379896748.1">
    <property type="nucleotide sequence ID" value="NZ_CBCSCT010000002.1"/>
</dbReference>
<evidence type="ECO:0000313" key="6">
    <source>
        <dbReference type="EMBL" id="MFC5989177.1"/>
    </source>
</evidence>
<organism evidence="6 7">
    <name type="scientific">Marinicrinis lubricantis</name>
    <dbReference type="NCBI Taxonomy" id="2086470"/>
    <lineage>
        <taxon>Bacteria</taxon>
        <taxon>Bacillati</taxon>
        <taxon>Bacillota</taxon>
        <taxon>Bacilli</taxon>
        <taxon>Bacillales</taxon>
        <taxon>Paenibacillaceae</taxon>
    </lineage>
</organism>
<comment type="subcellular location">
    <subcellularLocation>
        <location evidence="1">Membrane</location>
    </subcellularLocation>
</comment>
<comment type="similarity">
    <text evidence="2">Belongs to the transpeptidase family.</text>
</comment>